<keyword evidence="4" id="KW-1185">Reference proteome</keyword>
<name>A0A1Q5PXP1_9ACTO</name>
<organism evidence="3 4">
    <name type="scientific">Buchananella hordeovulneris</name>
    <dbReference type="NCBI Taxonomy" id="52770"/>
    <lineage>
        <taxon>Bacteria</taxon>
        <taxon>Bacillati</taxon>
        <taxon>Actinomycetota</taxon>
        <taxon>Actinomycetes</taxon>
        <taxon>Actinomycetales</taxon>
        <taxon>Actinomycetaceae</taxon>
        <taxon>Buchananella</taxon>
    </lineage>
</organism>
<dbReference type="Gene3D" id="3.40.190.120">
    <property type="entry name" value="Osmoprotection protein (prox), domain 2"/>
    <property type="match status" value="1"/>
</dbReference>
<feature type="signal peptide" evidence="1">
    <location>
        <begin position="1"/>
        <end position="23"/>
    </location>
</feature>
<dbReference type="OrthoDB" id="9781705at2"/>
<dbReference type="EMBL" id="MQVS01000002">
    <property type="protein sequence ID" value="OKL52383.1"/>
    <property type="molecule type" value="Genomic_DNA"/>
</dbReference>
<dbReference type="STRING" id="52770.BSZ40_02575"/>
<dbReference type="GO" id="GO:0022857">
    <property type="term" value="F:transmembrane transporter activity"/>
    <property type="evidence" value="ECO:0007669"/>
    <property type="project" value="InterPro"/>
</dbReference>
<evidence type="ECO:0000256" key="1">
    <source>
        <dbReference type="SAM" id="SignalP"/>
    </source>
</evidence>
<gene>
    <name evidence="3" type="ORF">BSZ40_02575</name>
</gene>
<dbReference type="Proteomes" id="UP000185612">
    <property type="component" value="Unassembled WGS sequence"/>
</dbReference>
<feature type="chain" id="PRO_5012772921" evidence="1">
    <location>
        <begin position="24"/>
        <end position="295"/>
    </location>
</feature>
<feature type="domain" description="ABC-type glycine betaine transport system substrate-binding" evidence="2">
    <location>
        <begin position="31"/>
        <end position="290"/>
    </location>
</feature>
<dbReference type="FunCoup" id="A0A1Q5PXP1">
    <property type="interactions" value="25"/>
</dbReference>
<protein>
    <submittedName>
        <fullName evidence="3">Glycine/betaine ABC transporter</fullName>
    </submittedName>
</protein>
<dbReference type="AlphaFoldDB" id="A0A1Q5PXP1"/>
<dbReference type="InterPro" id="IPR007210">
    <property type="entry name" value="ABC_Gly_betaine_transp_sub-bd"/>
</dbReference>
<evidence type="ECO:0000313" key="4">
    <source>
        <dbReference type="Proteomes" id="UP000185612"/>
    </source>
</evidence>
<keyword evidence="1" id="KW-0732">Signal</keyword>
<dbReference type="Pfam" id="PF04069">
    <property type="entry name" value="OpuAC"/>
    <property type="match status" value="1"/>
</dbReference>
<proteinExistence type="predicted"/>
<dbReference type="InParanoid" id="A0A1Q5PXP1"/>
<evidence type="ECO:0000313" key="3">
    <source>
        <dbReference type="EMBL" id="OKL52383.1"/>
    </source>
</evidence>
<dbReference type="CDD" id="cd13606">
    <property type="entry name" value="PBP2_ProX_like"/>
    <property type="match status" value="1"/>
</dbReference>
<dbReference type="Gene3D" id="3.40.190.10">
    <property type="entry name" value="Periplasmic binding protein-like II"/>
    <property type="match status" value="1"/>
</dbReference>
<evidence type="ECO:0000259" key="2">
    <source>
        <dbReference type="Pfam" id="PF04069"/>
    </source>
</evidence>
<dbReference type="RefSeq" id="WP_073823025.1">
    <property type="nucleotide sequence ID" value="NZ_MQVS01000002.1"/>
</dbReference>
<reference evidence="4" key="1">
    <citation type="submission" date="2016-12" db="EMBL/GenBank/DDBJ databases">
        <authorList>
            <person name="Meng X."/>
        </authorList>
    </citation>
    <scope>NUCLEOTIDE SEQUENCE [LARGE SCALE GENOMIC DNA]</scope>
    <source>
        <strain evidence="4">DSM 20732</strain>
    </source>
</reference>
<accession>A0A1Q5PXP1</accession>
<dbReference type="GO" id="GO:0043190">
    <property type="term" value="C:ATP-binding cassette (ABC) transporter complex"/>
    <property type="evidence" value="ECO:0007669"/>
    <property type="project" value="InterPro"/>
</dbReference>
<sequence>MKRQLLTVMFAVSCLGACGTAESAFGPTSSDTIVVGSQDYYSNEIIAELYAQTLEAQGFEVEREFRIGQREVYLPEITAGHISVFPEYSGNLLQYWQPETSARTPQEVHAALQQATPDGLEVLDAAPASDQDSYTVTREFAEKWQLRSIADLRKVTVPLTLGANSEAETRPYGPRGIKDAYDLDIAFTPIEDSGGPLTIKALVEGQIQIANIYTADPAVDENNLVALEDTQGVFLSSQVVPVVSASLPPQAAEALNKLSAQLTTAELRELNARSVTQGLPAATIAREWLAAHPLP</sequence>
<comment type="caution">
    <text evidence="3">The sequence shown here is derived from an EMBL/GenBank/DDBJ whole genome shotgun (WGS) entry which is preliminary data.</text>
</comment>
<dbReference type="SUPFAM" id="SSF53850">
    <property type="entry name" value="Periplasmic binding protein-like II"/>
    <property type="match status" value="1"/>
</dbReference>